<protein>
    <submittedName>
        <fullName evidence="1">Uncharacterized protein</fullName>
    </submittedName>
</protein>
<proteinExistence type="predicted"/>
<evidence type="ECO:0000313" key="1">
    <source>
        <dbReference type="EMBL" id="PIO69767.1"/>
    </source>
</evidence>
<gene>
    <name evidence="1" type="ORF">TELCIR_08398</name>
</gene>
<evidence type="ECO:0000313" key="2">
    <source>
        <dbReference type="Proteomes" id="UP000230423"/>
    </source>
</evidence>
<dbReference type="InterPro" id="IPR027267">
    <property type="entry name" value="AH/BAR_dom_sf"/>
</dbReference>
<organism evidence="1 2">
    <name type="scientific">Teladorsagia circumcincta</name>
    <name type="common">Brown stomach worm</name>
    <name type="synonym">Ostertagia circumcincta</name>
    <dbReference type="NCBI Taxonomy" id="45464"/>
    <lineage>
        <taxon>Eukaryota</taxon>
        <taxon>Metazoa</taxon>
        <taxon>Ecdysozoa</taxon>
        <taxon>Nematoda</taxon>
        <taxon>Chromadorea</taxon>
        <taxon>Rhabditida</taxon>
        <taxon>Rhabditina</taxon>
        <taxon>Rhabditomorpha</taxon>
        <taxon>Strongyloidea</taxon>
        <taxon>Trichostrongylidae</taxon>
        <taxon>Teladorsagia</taxon>
    </lineage>
</organism>
<keyword evidence="2" id="KW-1185">Reference proteome</keyword>
<dbReference type="AlphaFoldDB" id="A0A2G9UHN6"/>
<name>A0A2G9UHN6_TELCI</name>
<dbReference type="OrthoDB" id="79452at2759"/>
<dbReference type="Proteomes" id="UP000230423">
    <property type="component" value="Unassembled WGS sequence"/>
</dbReference>
<dbReference type="Gene3D" id="1.20.1270.60">
    <property type="entry name" value="Arfaptin homology (AH) domain/BAR domain"/>
    <property type="match status" value="1"/>
</dbReference>
<dbReference type="EMBL" id="KZ346523">
    <property type="protein sequence ID" value="PIO69767.1"/>
    <property type="molecule type" value="Genomic_DNA"/>
</dbReference>
<sequence>MWDTIQRLLDAFSSMGTKERIVEKLRELVFQCDQTTKACASHYFKFHPAPENGKPQKRDTLASKLSFLGKWMSSWDGRLSAQQELETGQARESAR</sequence>
<accession>A0A2G9UHN6</accession>
<reference evidence="1 2" key="1">
    <citation type="submission" date="2015-09" db="EMBL/GenBank/DDBJ databases">
        <title>Draft genome of the parasitic nematode Teladorsagia circumcincta isolate WARC Sus (inbred).</title>
        <authorList>
            <person name="Mitreva M."/>
        </authorList>
    </citation>
    <scope>NUCLEOTIDE SEQUENCE [LARGE SCALE GENOMIC DNA]</scope>
    <source>
        <strain evidence="1 2">S</strain>
    </source>
</reference>